<accession>A0A196SJW4</accession>
<evidence type="ECO:0000313" key="2">
    <source>
        <dbReference type="Proteomes" id="UP000078348"/>
    </source>
</evidence>
<proteinExistence type="predicted"/>
<protein>
    <submittedName>
        <fullName evidence="1">Ribonuclease H2 subunit C</fullName>
    </submittedName>
</protein>
<dbReference type="PANTHER" id="PTHR47204:SF1">
    <property type="entry name" value="RIBONUCLEASE H2 SUBUNIT C"/>
    <property type="match status" value="1"/>
</dbReference>
<name>A0A196SJW4_BLAHN</name>
<dbReference type="CDD" id="cd09271">
    <property type="entry name" value="RNase_H2-C"/>
    <property type="match status" value="1"/>
</dbReference>
<dbReference type="GO" id="GO:0032299">
    <property type="term" value="C:ribonuclease H2 complex"/>
    <property type="evidence" value="ECO:0007669"/>
    <property type="project" value="InterPro"/>
</dbReference>
<dbReference type="OrthoDB" id="6222486at2759"/>
<keyword evidence="2" id="KW-1185">Reference proteome</keyword>
<dbReference type="InterPro" id="IPR013924">
    <property type="entry name" value="RNase_H2_suC"/>
</dbReference>
<dbReference type="Gene3D" id="2.40.128.680">
    <property type="match status" value="1"/>
</dbReference>
<dbReference type="GO" id="GO:0006401">
    <property type="term" value="P:RNA catabolic process"/>
    <property type="evidence" value="ECO:0007669"/>
    <property type="project" value="InterPro"/>
</dbReference>
<gene>
    <name evidence="1" type="ORF">AV274_0920</name>
</gene>
<reference evidence="1 2" key="1">
    <citation type="submission" date="2016-05" db="EMBL/GenBank/DDBJ databases">
        <title>Nuclear genome of Blastocystis sp. subtype 1 NandII.</title>
        <authorList>
            <person name="Gentekaki E."/>
            <person name="Curtis B."/>
            <person name="Stairs C."/>
            <person name="Eme L."/>
            <person name="Herman E."/>
            <person name="Klimes V."/>
            <person name="Arias M.C."/>
            <person name="Elias M."/>
            <person name="Hilliou F."/>
            <person name="Klute M."/>
            <person name="Malik S.-B."/>
            <person name="Pightling A."/>
            <person name="Rachubinski R."/>
            <person name="Salas D."/>
            <person name="Schlacht A."/>
            <person name="Suga H."/>
            <person name="Archibald J."/>
            <person name="Ball S.G."/>
            <person name="Clark G."/>
            <person name="Dacks J."/>
            <person name="Van Der Giezen M."/>
            <person name="Tsaousis A."/>
            <person name="Roger A."/>
        </authorList>
    </citation>
    <scope>NUCLEOTIDE SEQUENCE [LARGE SCALE GENOMIC DNA]</scope>
    <source>
        <strain evidence="2">ATCC 50177 / NandII</strain>
    </source>
</reference>
<comment type="caution">
    <text evidence="1">The sequence shown here is derived from an EMBL/GenBank/DDBJ whole genome shotgun (WGS) entry which is preliminary data.</text>
</comment>
<dbReference type="PANTHER" id="PTHR47204">
    <property type="entry name" value="OS02G0168900 PROTEIN"/>
    <property type="match status" value="1"/>
</dbReference>
<dbReference type="AlphaFoldDB" id="A0A196SJW4"/>
<organism evidence="1 2">
    <name type="scientific">Blastocystis sp. subtype 1 (strain ATCC 50177 / NandII)</name>
    <dbReference type="NCBI Taxonomy" id="478820"/>
    <lineage>
        <taxon>Eukaryota</taxon>
        <taxon>Sar</taxon>
        <taxon>Stramenopiles</taxon>
        <taxon>Bigyra</taxon>
        <taxon>Opalozoa</taxon>
        <taxon>Opalinata</taxon>
        <taxon>Blastocystidae</taxon>
        <taxon>Blastocystis</taxon>
    </lineage>
</organism>
<sequence>MEAGKTISRERMAPNARVEHIPCEIQFNGSAPVSSYFVVNDDNKVKEAMFRGRLLKGERVSLPEGVNGMMISKTKNSQGEERYVEVASFHEMTEWHTDTDPKPEEKSTILQGFDMMRILKECNRVEE</sequence>
<dbReference type="Proteomes" id="UP000078348">
    <property type="component" value="Unassembled WGS sequence"/>
</dbReference>
<evidence type="ECO:0000313" key="1">
    <source>
        <dbReference type="EMBL" id="OAO17343.1"/>
    </source>
</evidence>
<dbReference type="Pfam" id="PF08615">
    <property type="entry name" value="RNase_H2_suC"/>
    <property type="match status" value="1"/>
</dbReference>
<dbReference type="EMBL" id="LXWW01000034">
    <property type="protein sequence ID" value="OAO17343.1"/>
    <property type="molecule type" value="Genomic_DNA"/>
</dbReference>
<dbReference type="STRING" id="478820.A0A196SJW4"/>